<dbReference type="SMART" id="SM00287">
    <property type="entry name" value="SH3b"/>
    <property type="match status" value="2"/>
</dbReference>
<feature type="region of interest" description="Disordered" evidence="2">
    <location>
        <begin position="144"/>
        <end position="166"/>
    </location>
</feature>
<evidence type="ECO:0000256" key="1">
    <source>
        <dbReference type="ARBA" id="ARBA00007553"/>
    </source>
</evidence>
<feature type="compositionally biased region" description="Gly residues" evidence="2">
    <location>
        <begin position="152"/>
        <end position="163"/>
    </location>
</feature>
<gene>
    <name evidence="4" type="ORF">BigBertha_57</name>
</gene>
<reference evidence="4 5" key="1">
    <citation type="journal article" date="2013" name="Genome Announc.">
        <title>Complete Genome of Bacillus thuringiensis Myophage BigBertha.</title>
        <authorList>
            <person name="Ting J.H."/>
            <person name="Smyth T.B."/>
            <person name="Chamakura K.R."/>
            <person name="Kuty Everett G.F."/>
        </authorList>
    </citation>
    <scope>NUCLEOTIDE SEQUENCE [LARGE SCALE GENOMIC DNA]</scope>
</reference>
<dbReference type="GeneID" id="17959640"/>
<sequence length="312" mass="33665">MAMSLQTLIDKANRKLTISGMRKDVADRTRAVITQMHAQGIYICVAQGFRSFAEQDALYAQGRTKPGNIVTNARGGQSNHNYGVAVDLCLYTQDGSDVIWTVEGNFRKVIAAMKGQGFKWGGDWVSFKDYPHFELYDVVGGQKPPADNGGAVDNGGGSGGSSGGTNSDGSIGTAYITGTNVNLRKGAGTGYDVIRKLNAPESYIVWAEVNGWLNLGGDQWVKNDSSFVRFERAAGVSKPVEKPSASGEPIGTAYIRGNNVNLRSGAGTGYSIIRKLNFGESYIVWAKQNGWLNLGGNQWVYNDSSYINFVEE</sequence>
<dbReference type="Gene3D" id="3.30.1380.10">
    <property type="match status" value="1"/>
</dbReference>
<dbReference type="InterPro" id="IPR003646">
    <property type="entry name" value="SH3-like_bac-type"/>
</dbReference>
<proteinExistence type="inferred from homology"/>
<evidence type="ECO:0000313" key="5">
    <source>
        <dbReference type="Proteomes" id="UP000017644"/>
    </source>
</evidence>
<dbReference type="KEGG" id="vg:17959640"/>
<name>U5PRL9_9CAUD</name>
<dbReference type="MEROPS" id="M15.021"/>
<evidence type="ECO:0000259" key="3">
    <source>
        <dbReference type="PROSITE" id="PS51781"/>
    </source>
</evidence>
<evidence type="ECO:0000313" key="4">
    <source>
        <dbReference type="EMBL" id="AGY46565.1"/>
    </source>
</evidence>
<dbReference type="EMBL" id="KF669647">
    <property type="protein sequence ID" value="AGY46565.1"/>
    <property type="molecule type" value="Genomic_DNA"/>
</dbReference>
<dbReference type="GO" id="GO:0008233">
    <property type="term" value="F:peptidase activity"/>
    <property type="evidence" value="ECO:0007669"/>
    <property type="project" value="InterPro"/>
</dbReference>
<evidence type="ECO:0000256" key="2">
    <source>
        <dbReference type="SAM" id="MobiDB-lite"/>
    </source>
</evidence>
<dbReference type="RefSeq" id="YP_008771084.1">
    <property type="nucleotide sequence ID" value="NC_022769.1"/>
</dbReference>
<comment type="similarity">
    <text evidence="1">Belongs to the N-acetylmuramoyl-L-alanine amidase 2 family.</text>
</comment>
<dbReference type="Pfam" id="PF13539">
    <property type="entry name" value="Peptidase_M15_4"/>
    <property type="match status" value="1"/>
</dbReference>
<dbReference type="InterPro" id="IPR039561">
    <property type="entry name" value="Peptidase_M15C"/>
</dbReference>
<protein>
    <submittedName>
        <fullName evidence="4">Endolysin</fullName>
    </submittedName>
</protein>
<keyword evidence="5" id="KW-1185">Reference proteome</keyword>
<feature type="domain" description="SH3b" evidence="3">
    <location>
        <begin position="250"/>
        <end position="312"/>
    </location>
</feature>
<dbReference type="PROSITE" id="PS51781">
    <property type="entry name" value="SH3B"/>
    <property type="match status" value="1"/>
</dbReference>
<dbReference type="InterPro" id="IPR009045">
    <property type="entry name" value="Zn_M74/Hedgehog-like"/>
</dbReference>
<organism evidence="4 5">
    <name type="scientific">Bacillus phage BigBertha</name>
    <dbReference type="NCBI Taxonomy" id="1406781"/>
    <lineage>
        <taxon>Viruses</taxon>
        <taxon>Duplodnaviria</taxon>
        <taxon>Heunggongvirae</taxon>
        <taxon>Uroviricota</taxon>
        <taxon>Caudoviricetes</taxon>
        <taxon>Herelleviridae</taxon>
        <taxon>Bastillevirinae</taxon>
        <taxon>Bequatrovirus</taxon>
        <taxon>Bequatrovirus bigbertha</taxon>
    </lineage>
</organism>
<dbReference type="Gene3D" id="2.30.30.40">
    <property type="entry name" value="SH3 Domains"/>
    <property type="match status" value="2"/>
</dbReference>
<dbReference type="SUPFAM" id="SSF55166">
    <property type="entry name" value="Hedgehog/DD-peptidase"/>
    <property type="match status" value="1"/>
</dbReference>
<dbReference type="CDD" id="cd14845">
    <property type="entry name" value="L-Ala-D-Glu_peptidase_like"/>
    <property type="match status" value="1"/>
</dbReference>
<accession>U5PRL9</accession>
<dbReference type="Proteomes" id="UP000017644">
    <property type="component" value="Segment"/>
</dbReference>